<comment type="similarity">
    <text evidence="10">Belongs to the MurCDEF family. MurF subfamily.</text>
</comment>
<evidence type="ECO:0000256" key="11">
    <source>
        <dbReference type="RuleBase" id="RU004136"/>
    </source>
</evidence>
<evidence type="ECO:0000256" key="3">
    <source>
        <dbReference type="ARBA" id="ARBA00022618"/>
    </source>
</evidence>
<keyword evidence="7 10" id="KW-0573">Peptidoglycan synthesis</keyword>
<evidence type="ECO:0000256" key="8">
    <source>
        <dbReference type="ARBA" id="ARBA00023306"/>
    </source>
</evidence>
<keyword evidence="9 10" id="KW-0961">Cell wall biogenesis/degradation</keyword>
<dbReference type="Gene3D" id="3.40.1390.10">
    <property type="entry name" value="MurE/MurF, N-terminal domain"/>
    <property type="match status" value="1"/>
</dbReference>
<dbReference type="InterPro" id="IPR036615">
    <property type="entry name" value="Mur_ligase_C_dom_sf"/>
</dbReference>
<keyword evidence="6 10" id="KW-0133">Cell shape</keyword>
<keyword evidence="3 10" id="KW-0132">Cell division</keyword>
<evidence type="ECO:0000259" key="12">
    <source>
        <dbReference type="Pfam" id="PF01225"/>
    </source>
</evidence>
<dbReference type="GO" id="GO:0005524">
    <property type="term" value="F:ATP binding"/>
    <property type="evidence" value="ECO:0007669"/>
    <property type="project" value="UniProtKB-UniRule"/>
</dbReference>
<proteinExistence type="inferred from homology"/>
<dbReference type="SUPFAM" id="SSF63418">
    <property type="entry name" value="MurE/MurF N-terminal domain"/>
    <property type="match status" value="1"/>
</dbReference>
<dbReference type="STRING" id="1224164.B843_08975"/>
<evidence type="ECO:0000313" key="16">
    <source>
        <dbReference type="Proteomes" id="UP000019222"/>
    </source>
</evidence>
<keyword evidence="1 10" id="KW-0963">Cytoplasm</keyword>
<feature type="binding site" evidence="10">
    <location>
        <begin position="143"/>
        <end position="149"/>
    </location>
    <ligand>
        <name>ATP</name>
        <dbReference type="ChEBI" id="CHEBI:30616"/>
    </ligand>
</feature>
<evidence type="ECO:0000256" key="4">
    <source>
        <dbReference type="ARBA" id="ARBA00022741"/>
    </source>
</evidence>
<evidence type="ECO:0000256" key="7">
    <source>
        <dbReference type="ARBA" id="ARBA00022984"/>
    </source>
</evidence>
<keyword evidence="16" id="KW-1185">Reference proteome</keyword>
<dbReference type="Gene3D" id="3.40.1190.10">
    <property type="entry name" value="Mur-like, catalytic domain"/>
    <property type="match status" value="1"/>
</dbReference>
<dbReference type="EC" id="6.3.2.10" evidence="10 11"/>
<dbReference type="InterPro" id="IPR004101">
    <property type="entry name" value="Mur_ligase_C"/>
</dbReference>
<dbReference type="GO" id="GO:0071555">
    <property type="term" value="P:cell wall organization"/>
    <property type="evidence" value="ECO:0007669"/>
    <property type="project" value="UniProtKB-KW"/>
</dbReference>
<dbReference type="Pfam" id="PF01225">
    <property type="entry name" value="Mur_ligase"/>
    <property type="match status" value="1"/>
</dbReference>
<evidence type="ECO:0000256" key="10">
    <source>
        <dbReference type="HAMAP-Rule" id="MF_02019"/>
    </source>
</evidence>
<dbReference type="SUPFAM" id="SSF53623">
    <property type="entry name" value="MurD-like peptide ligases, catalytic domain"/>
    <property type="match status" value="1"/>
</dbReference>
<keyword evidence="2 10" id="KW-0436">Ligase</keyword>
<dbReference type="InterPro" id="IPR000713">
    <property type="entry name" value="Mur_ligase_N"/>
</dbReference>
<dbReference type="PATRIC" id="fig|1224164.3.peg.1812"/>
<protein>
    <recommendedName>
        <fullName evidence="10 11">UDP-N-acetylmuramoyl-tripeptide--D-alanyl-D-alanine ligase</fullName>
        <ecNumber evidence="10 11">6.3.2.10</ecNumber>
    </recommendedName>
    <alternativeName>
        <fullName evidence="10">D-alanyl-D-alanine-adding enzyme</fullName>
    </alternativeName>
</protein>
<feature type="domain" description="Mur ligase N-terminal catalytic" evidence="12">
    <location>
        <begin position="31"/>
        <end position="116"/>
    </location>
</feature>
<dbReference type="InterPro" id="IPR013221">
    <property type="entry name" value="Mur_ligase_cen"/>
</dbReference>
<keyword evidence="8 10" id="KW-0131">Cell cycle</keyword>
<evidence type="ECO:0000256" key="5">
    <source>
        <dbReference type="ARBA" id="ARBA00022840"/>
    </source>
</evidence>
<feature type="domain" description="Mur ligase central" evidence="14">
    <location>
        <begin position="141"/>
        <end position="348"/>
    </location>
</feature>
<dbReference type="Gene3D" id="3.90.190.20">
    <property type="entry name" value="Mur ligase, C-terminal domain"/>
    <property type="match status" value="1"/>
</dbReference>
<comment type="subcellular location">
    <subcellularLocation>
        <location evidence="10 11">Cytoplasm</location>
    </subcellularLocation>
</comment>
<keyword evidence="5 10" id="KW-0067">ATP-binding</keyword>
<evidence type="ECO:0000256" key="2">
    <source>
        <dbReference type="ARBA" id="ARBA00022598"/>
    </source>
</evidence>
<dbReference type="GO" id="GO:0005737">
    <property type="term" value="C:cytoplasm"/>
    <property type="evidence" value="ECO:0007669"/>
    <property type="project" value="UniProtKB-SubCell"/>
</dbReference>
<comment type="pathway">
    <text evidence="10 11">Cell wall biogenesis; peptidoglycan biosynthesis.</text>
</comment>
<dbReference type="InterPro" id="IPR036565">
    <property type="entry name" value="Mur-like_cat_sf"/>
</dbReference>
<comment type="catalytic activity">
    <reaction evidence="10 11">
        <text>D-alanyl-D-alanine + UDP-N-acetyl-alpha-D-muramoyl-L-alanyl-gamma-D-glutamyl-meso-2,6-diaminopimelate + ATP = UDP-N-acetyl-alpha-D-muramoyl-L-alanyl-gamma-D-glutamyl-meso-2,6-diaminopimeloyl-D-alanyl-D-alanine + ADP + phosphate + H(+)</text>
        <dbReference type="Rhea" id="RHEA:28374"/>
        <dbReference type="ChEBI" id="CHEBI:15378"/>
        <dbReference type="ChEBI" id="CHEBI:30616"/>
        <dbReference type="ChEBI" id="CHEBI:43474"/>
        <dbReference type="ChEBI" id="CHEBI:57822"/>
        <dbReference type="ChEBI" id="CHEBI:61386"/>
        <dbReference type="ChEBI" id="CHEBI:83905"/>
        <dbReference type="ChEBI" id="CHEBI:456216"/>
        <dbReference type="EC" id="6.3.2.10"/>
    </reaction>
</comment>
<evidence type="ECO:0000259" key="13">
    <source>
        <dbReference type="Pfam" id="PF02875"/>
    </source>
</evidence>
<evidence type="ECO:0000256" key="6">
    <source>
        <dbReference type="ARBA" id="ARBA00022960"/>
    </source>
</evidence>
<dbReference type="Pfam" id="PF02875">
    <property type="entry name" value="Mur_ligase_C"/>
    <property type="match status" value="1"/>
</dbReference>
<evidence type="ECO:0000313" key="15">
    <source>
        <dbReference type="EMBL" id="AHI23180.1"/>
    </source>
</evidence>
<dbReference type="GO" id="GO:0047480">
    <property type="term" value="F:UDP-N-acetylmuramoyl-tripeptide-D-alanyl-D-alanine ligase activity"/>
    <property type="evidence" value="ECO:0007669"/>
    <property type="project" value="UniProtKB-UniRule"/>
</dbReference>
<accession>W5Y2S0</accession>
<dbReference type="GO" id="GO:0009252">
    <property type="term" value="P:peptidoglycan biosynthetic process"/>
    <property type="evidence" value="ECO:0007669"/>
    <property type="project" value="UniProtKB-UniRule"/>
</dbReference>
<dbReference type="HAMAP" id="MF_02019">
    <property type="entry name" value="MurF"/>
    <property type="match status" value="1"/>
</dbReference>
<dbReference type="Proteomes" id="UP000019222">
    <property type="component" value="Chromosome"/>
</dbReference>
<name>W5Y2S0_9CORY</name>
<dbReference type="Pfam" id="PF08245">
    <property type="entry name" value="Mur_ligase_M"/>
    <property type="match status" value="1"/>
</dbReference>
<dbReference type="AlphaFoldDB" id="W5Y2S0"/>
<dbReference type="RefSeq" id="WP_025253196.1">
    <property type="nucleotide sequence ID" value="NZ_CP004353.1"/>
</dbReference>
<feature type="domain" description="Mur ligase C-terminal" evidence="13">
    <location>
        <begin position="371"/>
        <end position="499"/>
    </location>
</feature>
<dbReference type="HOGENOM" id="CLU_031507_0_0_11"/>
<sequence length="519" mass="53365">MINLSLADIARIVGGRVADAPDENALVTGNVEFDSRKIGPGDLFLALAGARVDGHDFAVKATEQGAVGTLAFREVGVPAVIVPPVPEEERKHDSYALENDADGSVAAVLAALGKLARHVVDTLATPHQAGEETVALTVIGVTGSAGKTSTKDFMATIFRAAGATVAPPGSFNNEIGHPYTALKCEPVTRYLVAEMSARGLGHVANLARIAPPKIGVELNVGSAHLGEFGSRETIAQAKGELVEALPDAAEGGVAVLNANDDFVMSMSPRTKAGILLYSALGKKEASYADATGERVNTSVDIVATNVSLDELARPSFDLTIRGEEQGRVQLGVFGEHQVANCLAAIGAAVAAGLDSALILGAVASHHNASAHRMDVRTRADGVTVINDSYNANPESMRAGLKALVSMAAGRKGAASWAVLGPMGELGEDEVGSHADLGRELASLGVDKLVAVGDNPLSAAMKDAAQRAGVEARLVADNDAAAAELRERLRPGDVVLVKASNAFKLWQVAEALAEAPGASS</sequence>
<gene>
    <name evidence="10" type="primary">murF</name>
    <name evidence="15" type="ORF">B843_08975</name>
</gene>
<evidence type="ECO:0000259" key="14">
    <source>
        <dbReference type="Pfam" id="PF08245"/>
    </source>
</evidence>
<dbReference type="GO" id="GO:0051301">
    <property type="term" value="P:cell division"/>
    <property type="evidence" value="ECO:0007669"/>
    <property type="project" value="UniProtKB-KW"/>
</dbReference>
<dbReference type="UniPathway" id="UPA00219"/>
<dbReference type="EMBL" id="CP004353">
    <property type="protein sequence ID" value="AHI23180.1"/>
    <property type="molecule type" value="Genomic_DNA"/>
</dbReference>
<dbReference type="PANTHER" id="PTHR43024:SF1">
    <property type="entry name" value="UDP-N-ACETYLMURAMOYL-TRIPEPTIDE--D-ALANYL-D-ALANINE LIGASE"/>
    <property type="match status" value="1"/>
</dbReference>
<dbReference type="KEGG" id="cvt:B843_08975"/>
<dbReference type="GO" id="GO:0008360">
    <property type="term" value="P:regulation of cell shape"/>
    <property type="evidence" value="ECO:0007669"/>
    <property type="project" value="UniProtKB-KW"/>
</dbReference>
<evidence type="ECO:0000256" key="1">
    <source>
        <dbReference type="ARBA" id="ARBA00022490"/>
    </source>
</evidence>
<keyword evidence="4 10" id="KW-0547">Nucleotide-binding</keyword>
<dbReference type="GO" id="GO:0008766">
    <property type="term" value="F:UDP-N-acetylmuramoylalanyl-D-glutamyl-2,6-diaminopimelate-D-alanyl-D-alanine ligase activity"/>
    <property type="evidence" value="ECO:0007669"/>
    <property type="project" value="RHEA"/>
</dbReference>
<comment type="function">
    <text evidence="10 11">Involved in cell wall formation. Catalyzes the final step in the synthesis of UDP-N-acetylmuramoyl-pentapeptide, the precursor of murein.</text>
</comment>
<dbReference type="PANTHER" id="PTHR43024">
    <property type="entry name" value="UDP-N-ACETYLMURAMOYL-TRIPEPTIDE--D-ALANYL-D-ALANINE LIGASE"/>
    <property type="match status" value="1"/>
</dbReference>
<reference evidence="15 16" key="1">
    <citation type="submission" date="2013-02" db="EMBL/GenBank/DDBJ databases">
        <title>The complete genome sequence of Corynebacterium vitaeruminis DSM 20294.</title>
        <authorList>
            <person name="Ruckert C."/>
            <person name="Albersmeier A."/>
            <person name="Kalinowski J."/>
        </authorList>
    </citation>
    <scope>NUCLEOTIDE SEQUENCE [LARGE SCALE GENOMIC DNA]</scope>
    <source>
        <strain evidence="16">ATCC 10234</strain>
    </source>
</reference>
<dbReference type="InterPro" id="IPR051046">
    <property type="entry name" value="MurCDEF_CellWall_CoF430Synth"/>
</dbReference>
<dbReference type="NCBIfam" id="TIGR01143">
    <property type="entry name" value="murF"/>
    <property type="match status" value="1"/>
</dbReference>
<dbReference type="eggNOG" id="COG0770">
    <property type="taxonomic scope" value="Bacteria"/>
</dbReference>
<dbReference type="InterPro" id="IPR035911">
    <property type="entry name" value="MurE/MurF_N"/>
</dbReference>
<evidence type="ECO:0000256" key="9">
    <source>
        <dbReference type="ARBA" id="ARBA00023316"/>
    </source>
</evidence>
<dbReference type="SUPFAM" id="SSF53244">
    <property type="entry name" value="MurD-like peptide ligases, peptide-binding domain"/>
    <property type="match status" value="1"/>
</dbReference>
<organism evidence="15 16">
    <name type="scientific">Corynebacterium vitaeruminis DSM 20294</name>
    <dbReference type="NCBI Taxonomy" id="1224164"/>
    <lineage>
        <taxon>Bacteria</taxon>
        <taxon>Bacillati</taxon>
        <taxon>Actinomycetota</taxon>
        <taxon>Actinomycetes</taxon>
        <taxon>Mycobacteriales</taxon>
        <taxon>Corynebacteriaceae</taxon>
        <taxon>Corynebacterium</taxon>
    </lineage>
</organism>
<dbReference type="InterPro" id="IPR005863">
    <property type="entry name" value="UDP-N-AcMur_synth"/>
</dbReference>